<accession>A0A975SVX0</accession>
<dbReference type="Proteomes" id="UP000683575">
    <property type="component" value="Chromosome"/>
</dbReference>
<evidence type="ECO:0000256" key="1">
    <source>
        <dbReference type="ARBA" id="ARBA00023015"/>
    </source>
</evidence>
<evidence type="ECO:0000259" key="4">
    <source>
        <dbReference type="PROSITE" id="PS01124"/>
    </source>
</evidence>
<evidence type="ECO:0000256" key="2">
    <source>
        <dbReference type="ARBA" id="ARBA00023125"/>
    </source>
</evidence>
<dbReference type="PROSITE" id="PS01124">
    <property type="entry name" value="HTH_ARAC_FAMILY_2"/>
    <property type="match status" value="1"/>
</dbReference>
<dbReference type="AlphaFoldDB" id="A0A975SVX0"/>
<protein>
    <submittedName>
        <fullName evidence="5">Helix-turn-helix domain-containing protein</fullName>
    </submittedName>
</protein>
<dbReference type="PANTHER" id="PTHR46796">
    <property type="entry name" value="HTH-TYPE TRANSCRIPTIONAL ACTIVATOR RHAS-RELATED"/>
    <property type="match status" value="1"/>
</dbReference>
<evidence type="ECO:0000313" key="6">
    <source>
        <dbReference type="Proteomes" id="UP000683575"/>
    </source>
</evidence>
<keyword evidence="2" id="KW-0238">DNA-binding</keyword>
<keyword evidence="6" id="KW-1185">Reference proteome</keyword>
<evidence type="ECO:0000313" key="5">
    <source>
        <dbReference type="EMBL" id="QWZ06902.1"/>
    </source>
</evidence>
<feature type="domain" description="HTH araC/xylS-type" evidence="4">
    <location>
        <begin position="161"/>
        <end position="262"/>
    </location>
</feature>
<evidence type="ECO:0000256" key="3">
    <source>
        <dbReference type="ARBA" id="ARBA00023163"/>
    </source>
</evidence>
<dbReference type="GO" id="GO:0043565">
    <property type="term" value="F:sequence-specific DNA binding"/>
    <property type="evidence" value="ECO:0007669"/>
    <property type="project" value="InterPro"/>
</dbReference>
<reference evidence="5" key="1">
    <citation type="submission" date="2021-06" db="EMBL/GenBank/DDBJ databases">
        <title>Complete genome sequence of Nocardioides sp. G188.</title>
        <authorList>
            <person name="Im W.-T."/>
        </authorList>
    </citation>
    <scope>NUCLEOTIDE SEQUENCE</scope>
    <source>
        <strain evidence="5">G188</strain>
    </source>
</reference>
<sequence>MDEQLGRPDAILRPAAAERAISVERVAAGPALAGLVDYHWYVGWRTAEPHRQQVVPQPRIHLAAEEGRLLVHGISREPFFRTLTGTGHTIGVAFHPGGFRPFLGRGVGGIAGTVQPAGDLLGVDDRPVAARVLGDVGVPEMVEALEDYLLAVGPRPDPVVAEVRALVAAVERDRGLTRAEQLADLATTSLRSLQRLFTEYVGVGPKWVISRSRILDAAAVAHGGGAVDWSALATELGFTDQAHLTRAFTSVVGTPPATYHREATR</sequence>
<dbReference type="Pfam" id="PF20240">
    <property type="entry name" value="DUF6597"/>
    <property type="match status" value="1"/>
</dbReference>
<dbReference type="Pfam" id="PF12833">
    <property type="entry name" value="HTH_18"/>
    <property type="match status" value="1"/>
</dbReference>
<dbReference type="InterPro" id="IPR050204">
    <property type="entry name" value="AraC_XylS_family_regulators"/>
</dbReference>
<keyword evidence="3" id="KW-0804">Transcription</keyword>
<dbReference type="InterPro" id="IPR046532">
    <property type="entry name" value="DUF6597"/>
</dbReference>
<dbReference type="InterPro" id="IPR018060">
    <property type="entry name" value="HTH_AraC"/>
</dbReference>
<dbReference type="GO" id="GO:0003700">
    <property type="term" value="F:DNA-binding transcription factor activity"/>
    <property type="evidence" value="ECO:0007669"/>
    <property type="project" value="InterPro"/>
</dbReference>
<gene>
    <name evidence="5" type="ORF">KRR39_15440</name>
</gene>
<proteinExistence type="predicted"/>
<name>A0A975SVX0_9ACTN</name>
<dbReference type="RefSeq" id="WP_216938242.1">
    <property type="nucleotide sequence ID" value="NZ_CP077062.1"/>
</dbReference>
<dbReference type="EMBL" id="CP077062">
    <property type="protein sequence ID" value="QWZ06902.1"/>
    <property type="molecule type" value="Genomic_DNA"/>
</dbReference>
<organism evidence="5 6">
    <name type="scientific">Nocardioides panacis</name>
    <dbReference type="NCBI Taxonomy" id="2849501"/>
    <lineage>
        <taxon>Bacteria</taxon>
        <taxon>Bacillati</taxon>
        <taxon>Actinomycetota</taxon>
        <taxon>Actinomycetes</taxon>
        <taxon>Propionibacteriales</taxon>
        <taxon>Nocardioidaceae</taxon>
        <taxon>Nocardioides</taxon>
    </lineage>
</organism>
<dbReference type="KEGG" id="nps:KRR39_15440"/>
<keyword evidence="1" id="KW-0805">Transcription regulation</keyword>
<dbReference type="SMART" id="SM00342">
    <property type="entry name" value="HTH_ARAC"/>
    <property type="match status" value="1"/>
</dbReference>